<dbReference type="InterPro" id="IPR012310">
    <property type="entry name" value="DNA_ligase_ATP-dep_cent"/>
</dbReference>
<dbReference type="InterPro" id="IPR014146">
    <property type="entry name" value="LigD_ligase_dom"/>
</dbReference>
<gene>
    <name evidence="7" type="primary">ligD</name>
    <name evidence="7" type="ORF">IAA62_02400</name>
</gene>
<dbReference type="EMBL" id="DVOJ01000008">
    <property type="protein sequence ID" value="HIV01387.1"/>
    <property type="molecule type" value="Genomic_DNA"/>
</dbReference>
<protein>
    <recommendedName>
        <fullName evidence="2">DNA ligase (ATP)</fullName>
        <ecNumber evidence="2">6.5.1.1</ecNumber>
    </recommendedName>
</protein>
<comment type="catalytic activity">
    <reaction evidence="4">
        <text>ATP + (deoxyribonucleotide)n-3'-hydroxyl + 5'-phospho-(deoxyribonucleotide)m = (deoxyribonucleotide)n+m + AMP + diphosphate.</text>
        <dbReference type="EC" id="6.5.1.1"/>
    </reaction>
</comment>
<dbReference type="Gene3D" id="3.30.470.30">
    <property type="entry name" value="DNA ligase/mRNA capping enzyme"/>
    <property type="match status" value="1"/>
</dbReference>
<evidence type="ECO:0000256" key="1">
    <source>
        <dbReference type="ARBA" id="ARBA00007572"/>
    </source>
</evidence>
<evidence type="ECO:0000259" key="6">
    <source>
        <dbReference type="PROSITE" id="PS50160"/>
    </source>
</evidence>
<dbReference type="Pfam" id="PF13298">
    <property type="entry name" value="LigD_N"/>
    <property type="match status" value="1"/>
</dbReference>
<dbReference type="PROSITE" id="PS50160">
    <property type="entry name" value="DNA_LIGASE_A3"/>
    <property type="match status" value="1"/>
</dbReference>
<evidence type="ECO:0000256" key="3">
    <source>
        <dbReference type="ARBA" id="ARBA00022598"/>
    </source>
</evidence>
<dbReference type="Proteomes" id="UP000886861">
    <property type="component" value="Unassembled WGS sequence"/>
</dbReference>
<dbReference type="CDD" id="cd07906">
    <property type="entry name" value="Adenylation_DNA_ligase_LigD_LigC"/>
    <property type="match status" value="1"/>
</dbReference>
<dbReference type="AlphaFoldDB" id="A0A9D1NEZ5"/>
<dbReference type="InterPro" id="IPR014144">
    <property type="entry name" value="LigD_PE_domain"/>
</dbReference>
<dbReference type="GO" id="GO:0006310">
    <property type="term" value="P:DNA recombination"/>
    <property type="evidence" value="ECO:0007669"/>
    <property type="project" value="InterPro"/>
</dbReference>
<dbReference type="SUPFAM" id="SSF50249">
    <property type="entry name" value="Nucleic acid-binding proteins"/>
    <property type="match status" value="1"/>
</dbReference>
<proteinExistence type="inferred from homology"/>
<dbReference type="SUPFAM" id="SSF56091">
    <property type="entry name" value="DNA ligase/mRNA capping enzyme, catalytic domain"/>
    <property type="match status" value="1"/>
</dbReference>
<reference evidence="7" key="2">
    <citation type="journal article" date="2021" name="PeerJ">
        <title>Extensive microbial diversity within the chicken gut microbiome revealed by metagenomics and culture.</title>
        <authorList>
            <person name="Gilroy R."/>
            <person name="Ravi A."/>
            <person name="Getino M."/>
            <person name="Pursley I."/>
            <person name="Horton D.L."/>
            <person name="Alikhan N.F."/>
            <person name="Baker D."/>
            <person name="Gharbi K."/>
            <person name="Hall N."/>
            <person name="Watson M."/>
            <person name="Adriaenssens E.M."/>
            <person name="Foster-Nyarko E."/>
            <person name="Jarju S."/>
            <person name="Secka A."/>
            <person name="Antonio M."/>
            <person name="Oren A."/>
            <person name="Chaudhuri R.R."/>
            <person name="La Ragione R."/>
            <person name="Hildebrand F."/>
            <person name="Pallen M.J."/>
        </authorList>
    </citation>
    <scope>NUCLEOTIDE SEQUENCE</scope>
    <source>
        <strain evidence="7">CHK186-9395</strain>
    </source>
</reference>
<dbReference type="EC" id="6.5.1.1" evidence="2"/>
<comment type="similarity">
    <text evidence="1">Belongs to the ATP-dependent DNA ligase family.</text>
</comment>
<evidence type="ECO:0000256" key="2">
    <source>
        <dbReference type="ARBA" id="ARBA00012727"/>
    </source>
</evidence>
<keyword evidence="3 7" id="KW-0436">Ligase</keyword>
<evidence type="ECO:0000256" key="5">
    <source>
        <dbReference type="SAM" id="MobiDB-lite"/>
    </source>
</evidence>
<dbReference type="InterPro" id="IPR012340">
    <property type="entry name" value="NA-bd_OB-fold"/>
</dbReference>
<name>A0A9D1NEZ5_9FIRM</name>
<evidence type="ECO:0000313" key="8">
    <source>
        <dbReference type="Proteomes" id="UP000886861"/>
    </source>
</evidence>
<dbReference type="InterPro" id="IPR012309">
    <property type="entry name" value="DNA_ligase_ATP-dep_C"/>
</dbReference>
<sequence length="461" mass="52614">MRLKEYNDKRNFDKTKEPKGKIKRGKNKNFVIQFHRARRDHYDFRLSFNGVLLSWAVPKGLPTNKKDKRLAIKVEDHPLSYINFSGTIPKGEYGAGTVEIYDKGTYSCPTSLKMGLKNGSFKIDLLGEKIKGRYAFIKMEGDNWLIIYEGKNVTKNPFSKVGVELATLSKTVPSGKDYLFEIKFDGYRIVSFIETGTIKFLTRNNVDYTLKFPSLKQALLSISKDKSLVLDGEVVVFDNFGKTDFGALQEAIKFNESKLCYIVFDILALNGQDLRNLPLIERKKLLKENLKNLPKNIIISDYVVGNGKKCFESVKKLGLEGIMAKKINSAYVEKRTEDWLKIKCYLRQEFIICGYLTSEKNSELSALILGYYKNGELIYAGKTGTGFSENIRHELSLKFKNLKQKTCPFKDVKFSANWLKPSLVCEVQFAEITKDSLLRQASFIGLREDKLAKNVTLEVKS</sequence>
<dbReference type="GO" id="GO:0005524">
    <property type="term" value="F:ATP binding"/>
    <property type="evidence" value="ECO:0007669"/>
    <property type="project" value="InterPro"/>
</dbReference>
<dbReference type="GO" id="GO:0006281">
    <property type="term" value="P:DNA repair"/>
    <property type="evidence" value="ECO:0007669"/>
    <property type="project" value="InterPro"/>
</dbReference>
<dbReference type="Pfam" id="PF01068">
    <property type="entry name" value="DNA_ligase_A_M"/>
    <property type="match status" value="1"/>
</dbReference>
<dbReference type="Gene3D" id="2.40.50.140">
    <property type="entry name" value="Nucleic acid-binding proteins"/>
    <property type="match status" value="1"/>
</dbReference>
<dbReference type="PANTHER" id="PTHR45674">
    <property type="entry name" value="DNA LIGASE 1/3 FAMILY MEMBER"/>
    <property type="match status" value="1"/>
</dbReference>
<evidence type="ECO:0000313" key="7">
    <source>
        <dbReference type="EMBL" id="HIV01387.1"/>
    </source>
</evidence>
<accession>A0A9D1NEZ5</accession>
<reference evidence="7" key="1">
    <citation type="submission" date="2020-10" db="EMBL/GenBank/DDBJ databases">
        <authorList>
            <person name="Gilroy R."/>
        </authorList>
    </citation>
    <scope>NUCLEOTIDE SEQUENCE</scope>
    <source>
        <strain evidence="7">CHK186-9395</strain>
    </source>
</reference>
<evidence type="ECO:0000256" key="4">
    <source>
        <dbReference type="ARBA" id="ARBA00034003"/>
    </source>
</evidence>
<dbReference type="PANTHER" id="PTHR45674:SF4">
    <property type="entry name" value="DNA LIGASE 1"/>
    <property type="match status" value="1"/>
</dbReference>
<dbReference type="InterPro" id="IPR050191">
    <property type="entry name" value="ATP-dep_DNA_ligase"/>
</dbReference>
<dbReference type="Pfam" id="PF04679">
    <property type="entry name" value="DNA_ligase_A_C"/>
    <property type="match status" value="1"/>
</dbReference>
<dbReference type="CDD" id="cd07971">
    <property type="entry name" value="OBF_DNA_ligase_LigD"/>
    <property type="match status" value="1"/>
</dbReference>
<dbReference type="NCBIfam" id="TIGR02777">
    <property type="entry name" value="LigD_PE_dom"/>
    <property type="match status" value="1"/>
</dbReference>
<organism evidence="7 8">
    <name type="scientific">Candidatus Caccopulliclostridium gallistercoris</name>
    <dbReference type="NCBI Taxonomy" id="2840719"/>
    <lineage>
        <taxon>Bacteria</taxon>
        <taxon>Bacillati</taxon>
        <taxon>Bacillota</taxon>
        <taxon>Clostridia</taxon>
        <taxon>Candidatus Caccopulliclostridium</taxon>
    </lineage>
</organism>
<dbReference type="NCBIfam" id="TIGR02779">
    <property type="entry name" value="NHEJ_ligase_lig"/>
    <property type="match status" value="1"/>
</dbReference>
<dbReference type="GO" id="GO:0003910">
    <property type="term" value="F:DNA ligase (ATP) activity"/>
    <property type="evidence" value="ECO:0007669"/>
    <property type="project" value="UniProtKB-EC"/>
</dbReference>
<dbReference type="Gene3D" id="3.30.1490.70">
    <property type="match status" value="1"/>
</dbReference>
<feature type="region of interest" description="Disordered" evidence="5">
    <location>
        <begin position="1"/>
        <end position="22"/>
    </location>
</feature>
<feature type="domain" description="ATP-dependent DNA ligase family profile" evidence="6">
    <location>
        <begin position="252"/>
        <end position="376"/>
    </location>
</feature>
<feature type="compositionally biased region" description="Basic and acidic residues" evidence="5">
    <location>
        <begin position="1"/>
        <end position="20"/>
    </location>
</feature>
<comment type="caution">
    <text evidence="7">The sequence shown here is derived from an EMBL/GenBank/DDBJ whole genome shotgun (WGS) entry which is preliminary data.</text>
</comment>